<dbReference type="EMBL" id="CAVNYO010000174">
    <property type="protein sequence ID" value="CAK5271643.1"/>
    <property type="molecule type" value="Genomic_DNA"/>
</dbReference>
<comment type="similarity">
    <text evidence="2">Belongs to the importin beta family.</text>
</comment>
<dbReference type="PANTHER" id="PTHR12363:SF33">
    <property type="entry name" value="IMPORTIN-13"/>
    <property type="match status" value="1"/>
</dbReference>
<sequence>MASSSSSSFRPQAPPSVTPSDIQQTIALIQSLSAPASSTAVQEIQSTLLSLQRAPAAWSLVLPLLSYTADPNVQFFGAHTAQAKIARGEADAQLPARERNGLRRLLLGVLGARDAVGASVRGTGVVRRKVFGAIAALAVRVCSRDPRLVRAAGEEEGEVDESWDTWITDVVQTLVDAGAPGAQIHEFLAGAAEDVGSAQLLPQPKIRLESTLRRAAPLVLPSVASAISVHLQTPTTPSEELTAALGCFTAWLPTTLLPDSEIAALVPQLILLLSSSNSAVLEAATRTLTDLLSSPPTSWSPSVVLEPLMLWAGRAFEPCLDPRYEVPSYPSYGVSAGDNLPKQTLRLLHTHAGLVISLAESGVEWVAAHIVDASPVSGDQVPRAILAQGLMRMMLALTALDPGGIVLLPHAGDDDDGDEGVVAGGPLSFWYLLQEALWEVPVAGHDATPDDREDDELERLRMGGGLGGTPFTPAASRTASFGFSSASDALGSEKGRKAHSTALYVAVVRLLLAKITHPAPGAWDDDQLEVFAVYRRDVGDTLLNAYYILRDDLLVFYVSQVEAGLDSRFASSAGWEPIEAAFYSLSALHEALDTESLTQNPSSAGALALQRLFRESIWGRLPGPASKSVAESRLRRTALGLIDTFASYFATDAGGAALGVVLTYVVAALTGQEVGEEDSVCLSAALALRSLCDANRRALAGQIAAFGQVYARLSVVGDTEKPKILQSIASVIQALPPHEAVDPLEAIVGPAVQGVREAITAGAGTQDDGPRLQAILQLSIIAGIARGLTRADAESFSLDDDEEENSSSPTPLQLIHAVRSDPRIASLRDAIFECISRTLQLWSMDAEVCAVLGDVVKSITALPADVTLLTLPGPPVLRLVVSVAEQQLSASWLSLAAGLVAAMNPPPAILAARTQPNAEAEECVTAALGVLARAGLRVFEGNGIVDHPDVVQDFFGLMDRIAQDFTASFASLLSTPSTSAPSLFDALIQTTLIGISLPERYSFVGATNFLATLIHRLALFSPISDAMRTVHRHLVLVHGRNVVKVVLEGFAGTAPRSAMNNLLELLGAIVSRWDDALLGAQGGARNWVPQILAAEDFYPASRAGPEAKERFAKVVVSSRSVKKTKEAANQFMMVSRGLEGGLFGYVTQS</sequence>
<keyword evidence="6" id="KW-1185">Reference proteome</keyword>
<comment type="caution">
    <text evidence="5">The sequence shown here is derived from an EMBL/GenBank/DDBJ whole genome shotgun (WGS) entry which is preliminary data.</text>
</comment>
<dbReference type="GO" id="GO:0005737">
    <property type="term" value="C:cytoplasm"/>
    <property type="evidence" value="ECO:0007669"/>
    <property type="project" value="TreeGrafter"/>
</dbReference>
<dbReference type="PANTHER" id="PTHR12363">
    <property type="entry name" value="TRANSPORTIN 3 AND IMPORTIN 13"/>
    <property type="match status" value="1"/>
</dbReference>
<keyword evidence="3" id="KW-0813">Transport</keyword>
<comment type="subcellular location">
    <subcellularLocation>
        <location evidence="1">Nucleus</location>
    </subcellularLocation>
</comment>
<protein>
    <recommendedName>
        <fullName evidence="7">Importin-13</fullName>
    </recommendedName>
</protein>
<evidence type="ECO:0008006" key="7">
    <source>
        <dbReference type="Google" id="ProtNLM"/>
    </source>
</evidence>
<proteinExistence type="inferred from homology"/>
<dbReference type="InterPro" id="IPR011989">
    <property type="entry name" value="ARM-like"/>
</dbReference>
<keyword evidence="4" id="KW-0539">Nucleus</keyword>
<accession>A0AAD2Q3D7</accession>
<evidence type="ECO:0000313" key="6">
    <source>
        <dbReference type="Proteomes" id="UP001295794"/>
    </source>
</evidence>
<organism evidence="5 6">
    <name type="scientific">Mycena citricolor</name>
    <dbReference type="NCBI Taxonomy" id="2018698"/>
    <lineage>
        <taxon>Eukaryota</taxon>
        <taxon>Fungi</taxon>
        <taxon>Dikarya</taxon>
        <taxon>Basidiomycota</taxon>
        <taxon>Agaricomycotina</taxon>
        <taxon>Agaricomycetes</taxon>
        <taxon>Agaricomycetidae</taxon>
        <taxon>Agaricales</taxon>
        <taxon>Marasmiineae</taxon>
        <taxon>Mycenaceae</taxon>
        <taxon>Mycena</taxon>
    </lineage>
</organism>
<dbReference type="InterPro" id="IPR051345">
    <property type="entry name" value="Importin_beta-like_NTR"/>
</dbReference>
<dbReference type="GO" id="GO:0006606">
    <property type="term" value="P:protein import into nucleus"/>
    <property type="evidence" value="ECO:0007669"/>
    <property type="project" value="TreeGrafter"/>
</dbReference>
<dbReference type="GO" id="GO:0005634">
    <property type="term" value="C:nucleus"/>
    <property type="evidence" value="ECO:0007669"/>
    <property type="project" value="UniProtKB-SubCell"/>
</dbReference>
<evidence type="ECO:0000256" key="3">
    <source>
        <dbReference type="ARBA" id="ARBA00022448"/>
    </source>
</evidence>
<dbReference type="Pfam" id="PF18773">
    <property type="entry name" value="Importin_rep"/>
    <property type="match status" value="1"/>
</dbReference>
<dbReference type="InterPro" id="IPR016024">
    <property type="entry name" value="ARM-type_fold"/>
</dbReference>
<dbReference type="SUPFAM" id="SSF48371">
    <property type="entry name" value="ARM repeat"/>
    <property type="match status" value="1"/>
</dbReference>
<dbReference type="InterPro" id="IPR040520">
    <property type="entry name" value="Importin_rep_3"/>
</dbReference>
<dbReference type="AlphaFoldDB" id="A0AAD2Q3D7"/>
<gene>
    <name evidence="5" type="ORF">MYCIT1_LOCUS16845</name>
</gene>
<dbReference type="Pfam" id="PF18806">
    <property type="entry name" value="Importin_rep_3"/>
    <property type="match status" value="1"/>
</dbReference>
<evidence type="ECO:0000256" key="4">
    <source>
        <dbReference type="ARBA" id="ARBA00023242"/>
    </source>
</evidence>
<evidence type="ECO:0000313" key="5">
    <source>
        <dbReference type="EMBL" id="CAK5271643.1"/>
    </source>
</evidence>
<name>A0AAD2Q3D7_9AGAR</name>
<evidence type="ECO:0000256" key="2">
    <source>
        <dbReference type="ARBA" id="ARBA00007991"/>
    </source>
</evidence>
<dbReference type="Proteomes" id="UP001295794">
    <property type="component" value="Unassembled WGS sequence"/>
</dbReference>
<reference evidence="5" key="1">
    <citation type="submission" date="2023-11" db="EMBL/GenBank/DDBJ databases">
        <authorList>
            <person name="De Vega J J."/>
            <person name="De Vega J J."/>
        </authorList>
    </citation>
    <scope>NUCLEOTIDE SEQUENCE</scope>
</reference>
<evidence type="ECO:0000256" key="1">
    <source>
        <dbReference type="ARBA" id="ARBA00004123"/>
    </source>
</evidence>
<dbReference type="Gene3D" id="1.25.10.10">
    <property type="entry name" value="Leucine-rich Repeat Variant"/>
    <property type="match status" value="1"/>
</dbReference>
<dbReference type="InterPro" id="IPR040709">
    <property type="entry name" value="Importin_rep_1"/>
</dbReference>